<accession>A0ABQ4WN17</accession>
<comment type="caution">
    <text evidence="1">The sequence shown here is derived from an EMBL/GenBank/DDBJ whole genome shotgun (WGS) entry which is preliminary data.</text>
</comment>
<protein>
    <submittedName>
        <fullName evidence="1">Uncharacterized protein</fullName>
    </submittedName>
</protein>
<dbReference type="Proteomes" id="UP001151760">
    <property type="component" value="Unassembled WGS sequence"/>
</dbReference>
<proteinExistence type="predicted"/>
<organism evidence="1 2">
    <name type="scientific">Tanacetum coccineum</name>
    <dbReference type="NCBI Taxonomy" id="301880"/>
    <lineage>
        <taxon>Eukaryota</taxon>
        <taxon>Viridiplantae</taxon>
        <taxon>Streptophyta</taxon>
        <taxon>Embryophyta</taxon>
        <taxon>Tracheophyta</taxon>
        <taxon>Spermatophyta</taxon>
        <taxon>Magnoliopsida</taxon>
        <taxon>eudicotyledons</taxon>
        <taxon>Gunneridae</taxon>
        <taxon>Pentapetalae</taxon>
        <taxon>asterids</taxon>
        <taxon>campanulids</taxon>
        <taxon>Asterales</taxon>
        <taxon>Asteraceae</taxon>
        <taxon>Asteroideae</taxon>
        <taxon>Anthemideae</taxon>
        <taxon>Anthemidinae</taxon>
        <taxon>Tanacetum</taxon>
    </lineage>
</organism>
<evidence type="ECO:0000313" key="2">
    <source>
        <dbReference type="Proteomes" id="UP001151760"/>
    </source>
</evidence>
<name>A0ABQ4WN17_9ASTR</name>
<sequence length="228" mass="25993">MEYSDMGQQVLDGNKSQDYIPGPEAPPIIGFRAWPEAPLHLFTYLYVYLLFVSPTADSPGYIRLIPVGVQEKEDEEDLRRTLPLLLTRTLMEDRLMFSARDDLYKFVDMVDDAPRHPGVRYLGSLDYGITDMSGMVGGSIERSTPNHLRGSHRNYYRSPEMAKSTYCISDRPIYHNLEVMVSEEAGWPRVKPGIFFMDGMAEFQRRIRGPQKVRTQARCAPEEAGSCS</sequence>
<keyword evidence="2" id="KW-1185">Reference proteome</keyword>
<evidence type="ECO:0000313" key="1">
    <source>
        <dbReference type="EMBL" id="GJS54203.1"/>
    </source>
</evidence>
<gene>
    <name evidence="1" type="ORF">Tco_0627565</name>
</gene>
<reference evidence="1" key="1">
    <citation type="journal article" date="2022" name="Int. J. Mol. Sci.">
        <title>Draft Genome of Tanacetum Coccineum: Genomic Comparison of Closely Related Tanacetum-Family Plants.</title>
        <authorList>
            <person name="Yamashiro T."/>
            <person name="Shiraishi A."/>
            <person name="Nakayama K."/>
            <person name="Satake H."/>
        </authorList>
    </citation>
    <scope>NUCLEOTIDE SEQUENCE</scope>
</reference>
<dbReference type="EMBL" id="BQNB010008780">
    <property type="protein sequence ID" value="GJS54203.1"/>
    <property type="molecule type" value="Genomic_DNA"/>
</dbReference>
<reference evidence="1" key="2">
    <citation type="submission" date="2022-01" db="EMBL/GenBank/DDBJ databases">
        <authorList>
            <person name="Yamashiro T."/>
            <person name="Shiraishi A."/>
            <person name="Satake H."/>
            <person name="Nakayama K."/>
        </authorList>
    </citation>
    <scope>NUCLEOTIDE SEQUENCE</scope>
</reference>